<dbReference type="InterPro" id="IPR058581">
    <property type="entry name" value="TM_HPP"/>
</dbReference>
<accession>A0A8S2ERU6</accession>
<name>A0A8S2ERU6_9BILA</name>
<evidence type="ECO:0000313" key="5">
    <source>
        <dbReference type="EMBL" id="CAF4094575.1"/>
    </source>
</evidence>
<sequence>MHCFDYRKTLMFISGSFGASAVLLFGAPKSPLAQPRNLIGGHLVSSTIGCVIRILLVKYEPAVSCALAVSVSIVCMQLTETLHPPGGAAALIAVLINPLPLAGFLYILMPVLSVPLKHLHRRQIPDHATERSTKGALRRWRRQRLEVRIASGSGSRKRPPALQSSVRLATPQHSVEEPVVIEPRPCFSPRGKISEGFPGESPVARTSDRVSVESFSTDSTEEGMLLDRSPDNGVSDLDELVAHLELDRGEH</sequence>
<protein>
    <recommendedName>
        <fullName evidence="3">HPP transmembrane region domain-containing protein</fullName>
    </recommendedName>
</protein>
<organism evidence="4 6">
    <name type="scientific">Didymodactylos carnosus</name>
    <dbReference type="NCBI Taxonomy" id="1234261"/>
    <lineage>
        <taxon>Eukaryota</taxon>
        <taxon>Metazoa</taxon>
        <taxon>Spiralia</taxon>
        <taxon>Gnathifera</taxon>
        <taxon>Rotifera</taxon>
        <taxon>Eurotatoria</taxon>
        <taxon>Bdelloidea</taxon>
        <taxon>Philodinida</taxon>
        <taxon>Philodinidae</taxon>
        <taxon>Didymodactylos</taxon>
    </lineage>
</organism>
<dbReference type="Pfam" id="PF04982">
    <property type="entry name" value="TM_HPP"/>
    <property type="match status" value="1"/>
</dbReference>
<dbReference type="Proteomes" id="UP000677228">
    <property type="component" value="Unassembled WGS sequence"/>
</dbReference>
<dbReference type="Proteomes" id="UP000682733">
    <property type="component" value="Unassembled WGS sequence"/>
</dbReference>
<keyword evidence="2" id="KW-0812">Transmembrane</keyword>
<evidence type="ECO:0000313" key="4">
    <source>
        <dbReference type="EMBL" id="CAF1289815.1"/>
    </source>
</evidence>
<feature type="transmembrane region" description="Helical" evidence="2">
    <location>
        <begin position="9"/>
        <end position="27"/>
    </location>
</feature>
<dbReference type="PANTHER" id="PTHR33741">
    <property type="entry name" value="TRANSMEMBRANE PROTEIN DDB_G0269096-RELATED"/>
    <property type="match status" value="1"/>
</dbReference>
<reference evidence="4" key="1">
    <citation type="submission" date="2021-02" db="EMBL/GenBank/DDBJ databases">
        <authorList>
            <person name="Nowell W R."/>
        </authorList>
    </citation>
    <scope>NUCLEOTIDE SEQUENCE</scope>
</reference>
<evidence type="ECO:0000256" key="1">
    <source>
        <dbReference type="SAM" id="MobiDB-lite"/>
    </source>
</evidence>
<feature type="region of interest" description="Disordered" evidence="1">
    <location>
        <begin position="190"/>
        <end position="234"/>
    </location>
</feature>
<feature type="transmembrane region" description="Helical" evidence="2">
    <location>
        <begin position="88"/>
        <end position="112"/>
    </location>
</feature>
<evidence type="ECO:0000256" key="2">
    <source>
        <dbReference type="SAM" id="Phobius"/>
    </source>
</evidence>
<evidence type="ECO:0000313" key="6">
    <source>
        <dbReference type="Proteomes" id="UP000677228"/>
    </source>
</evidence>
<proteinExistence type="predicted"/>
<keyword evidence="2" id="KW-0472">Membrane</keyword>
<dbReference type="EMBL" id="CAJNOK010018867">
    <property type="protein sequence ID" value="CAF1289815.1"/>
    <property type="molecule type" value="Genomic_DNA"/>
</dbReference>
<dbReference type="EMBL" id="CAJOBA010040436">
    <property type="protein sequence ID" value="CAF4094575.1"/>
    <property type="molecule type" value="Genomic_DNA"/>
</dbReference>
<comment type="caution">
    <text evidence="4">The sequence shown here is derived from an EMBL/GenBank/DDBJ whole genome shotgun (WGS) entry which is preliminary data.</text>
</comment>
<keyword evidence="2" id="KW-1133">Transmembrane helix</keyword>
<feature type="transmembrane region" description="Helical" evidence="2">
    <location>
        <begin position="63"/>
        <end position="82"/>
    </location>
</feature>
<gene>
    <name evidence="4" type="ORF">OVA965_LOCUS28036</name>
    <name evidence="5" type="ORF">TMI583_LOCUS28782</name>
</gene>
<dbReference type="PANTHER" id="PTHR33741:SF5">
    <property type="entry name" value="TRANSMEMBRANE PROTEIN DDB_G0269096-RELATED"/>
    <property type="match status" value="1"/>
</dbReference>
<feature type="transmembrane region" description="Helical" evidence="2">
    <location>
        <begin position="39"/>
        <end position="56"/>
    </location>
</feature>
<dbReference type="InterPro" id="IPR007065">
    <property type="entry name" value="HPP"/>
</dbReference>
<dbReference type="AlphaFoldDB" id="A0A8S2ERU6"/>
<evidence type="ECO:0000259" key="3">
    <source>
        <dbReference type="Pfam" id="PF04982"/>
    </source>
</evidence>
<feature type="domain" description="HPP transmembrane region" evidence="3">
    <location>
        <begin position="8"/>
        <end position="113"/>
    </location>
</feature>